<feature type="non-terminal residue" evidence="2">
    <location>
        <position position="1"/>
    </location>
</feature>
<accession>A0A699X4K8</accession>
<feature type="region of interest" description="Disordered" evidence="1">
    <location>
        <begin position="1"/>
        <end position="99"/>
    </location>
</feature>
<organism evidence="2">
    <name type="scientific">Tanacetum cinerariifolium</name>
    <name type="common">Dalmatian daisy</name>
    <name type="synonym">Chrysanthemum cinerariifolium</name>
    <dbReference type="NCBI Taxonomy" id="118510"/>
    <lineage>
        <taxon>Eukaryota</taxon>
        <taxon>Viridiplantae</taxon>
        <taxon>Streptophyta</taxon>
        <taxon>Embryophyta</taxon>
        <taxon>Tracheophyta</taxon>
        <taxon>Spermatophyta</taxon>
        <taxon>Magnoliopsida</taxon>
        <taxon>eudicotyledons</taxon>
        <taxon>Gunneridae</taxon>
        <taxon>Pentapetalae</taxon>
        <taxon>asterids</taxon>
        <taxon>campanulids</taxon>
        <taxon>Asterales</taxon>
        <taxon>Asteraceae</taxon>
        <taxon>Asteroideae</taxon>
        <taxon>Anthemideae</taxon>
        <taxon>Anthemidinae</taxon>
        <taxon>Tanacetum</taxon>
    </lineage>
</organism>
<evidence type="ECO:0000256" key="1">
    <source>
        <dbReference type="SAM" id="MobiDB-lite"/>
    </source>
</evidence>
<comment type="caution">
    <text evidence="2">The sequence shown here is derived from an EMBL/GenBank/DDBJ whole genome shotgun (WGS) entry which is preliminary data.</text>
</comment>
<sequence>STPGRLARASGLRQDPCDRRRRQRPCDRHGADFRHHPARTGHARPGRPRHRVRLDGPGGRCDGSGACARPGAWRPEAVEPDGRRWRPPAHPRPRPGLPR</sequence>
<feature type="compositionally biased region" description="Basic and acidic residues" evidence="1">
    <location>
        <begin position="24"/>
        <end position="35"/>
    </location>
</feature>
<feature type="compositionally biased region" description="Basic residues" evidence="1">
    <location>
        <begin position="36"/>
        <end position="52"/>
    </location>
</feature>
<gene>
    <name evidence="2" type="ORF">Tci_925972</name>
</gene>
<evidence type="ECO:0000313" key="2">
    <source>
        <dbReference type="EMBL" id="GFD54003.1"/>
    </source>
</evidence>
<dbReference type="EMBL" id="BKCJ011801194">
    <property type="protein sequence ID" value="GFD54003.1"/>
    <property type="molecule type" value="Genomic_DNA"/>
</dbReference>
<feature type="non-terminal residue" evidence="2">
    <location>
        <position position="99"/>
    </location>
</feature>
<reference evidence="2" key="1">
    <citation type="journal article" date="2019" name="Sci. Rep.">
        <title>Draft genome of Tanacetum cinerariifolium, the natural source of mosquito coil.</title>
        <authorList>
            <person name="Yamashiro T."/>
            <person name="Shiraishi A."/>
            <person name="Satake H."/>
            <person name="Nakayama K."/>
        </authorList>
    </citation>
    <scope>NUCLEOTIDE SEQUENCE</scope>
</reference>
<name>A0A699X4K8_TANCI</name>
<proteinExistence type="predicted"/>
<dbReference type="AlphaFoldDB" id="A0A699X4K8"/>
<protein>
    <submittedName>
        <fullName evidence="2">Uncharacterized protein</fullName>
    </submittedName>
</protein>